<keyword evidence="1" id="KW-0243">Dynein</keyword>
<keyword evidence="3" id="KW-0505">Motor protein</keyword>
<evidence type="ECO:0000256" key="6">
    <source>
        <dbReference type="SAM" id="MobiDB-lite"/>
    </source>
</evidence>
<proteinExistence type="inferred from homology"/>
<evidence type="ECO:0000256" key="4">
    <source>
        <dbReference type="ARBA" id="ARBA00038114"/>
    </source>
</evidence>
<evidence type="ECO:0000313" key="8">
    <source>
        <dbReference type="Proteomes" id="UP000678499"/>
    </source>
</evidence>
<organism evidence="7">
    <name type="scientific">Notodromas monacha</name>
    <dbReference type="NCBI Taxonomy" id="399045"/>
    <lineage>
        <taxon>Eukaryota</taxon>
        <taxon>Metazoa</taxon>
        <taxon>Ecdysozoa</taxon>
        <taxon>Arthropoda</taxon>
        <taxon>Crustacea</taxon>
        <taxon>Oligostraca</taxon>
        <taxon>Ostracoda</taxon>
        <taxon>Podocopa</taxon>
        <taxon>Podocopida</taxon>
        <taxon>Cypridocopina</taxon>
        <taxon>Cypridoidea</taxon>
        <taxon>Cyprididae</taxon>
        <taxon>Notodromas</taxon>
    </lineage>
</organism>
<comment type="similarity">
    <text evidence="4">Belongs to the inner dynein arm light chain family.</text>
</comment>
<dbReference type="AlphaFoldDB" id="A0A7R9GJ96"/>
<feature type="region of interest" description="Disordered" evidence="6">
    <location>
        <begin position="1"/>
        <end position="85"/>
    </location>
</feature>
<dbReference type="OrthoDB" id="273640at2759"/>
<dbReference type="GO" id="GO:0045504">
    <property type="term" value="F:dynein heavy chain binding"/>
    <property type="evidence" value="ECO:0007669"/>
    <property type="project" value="TreeGrafter"/>
</dbReference>
<dbReference type="Proteomes" id="UP000678499">
    <property type="component" value="Unassembled WGS sequence"/>
</dbReference>
<evidence type="ECO:0000256" key="5">
    <source>
        <dbReference type="SAM" id="Coils"/>
    </source>
</evidence>
<evidence type="ECO:0000256" key="2">
    <source>
        <dbReference type="ARBA" id="ARBA00023054"/>
    </source>
</evidence>
<dbReference type="Pfam" id="PF10211">
    <property type="entry name" value="Ax_dynein_light"/>
    <property type="match status" value="1"/>
</dbReference>
<accession>A0A7R9GJ96</accession>
<evidence type="ECO:0000256" key="3">
    <source>
        <dbReference type="ARBA" id="ARBA00023175"/>
    </source>
</evidence>
<keyword evidence="2 5" id="KW-0175">Coiled coil</keyword>
<dbReference type="GO" id="GO:0005930">
    <property type="term" value="C:axoneme"/>
    <property type="evidence" value="ECO:0007669"/>
    <property type="project" value="TreeGrafter"/>
</dbReference>
<dbReference type="GO" id="GO:0030286">
    <property type="term" value="C:dynein complex"/>
    <property type="evidence" value="ECO:0007669"/>
    <property type="project" value="UniProtKB-KW"/>
</dbReference>
<dbReference type="PANTHER" id="PTHR13183">
    <property type="entry name" value="AXONEMAL INNER ARM DYNEIN LIGHT CHAIN 28"/>
    <property type="match status" value="1"/>
</dbReference>
<gene>
    <name evidence="7" type="ORF">NMOB1V02_LOCUS10099</name>
</gene>
<dbReference type="EMBL" id="CAJPEX010003883">
    <property type="protein sequence ID" value="CAG0922627.1"/>
    <property type="molecule type" value="Genomic_DNA"/>
</dbReference>
<evidence type="ECO:0000313" key="7">
    <source>
        <dbReference type="EMBL" id="CAD7282475.1"/>
    </source>
</evidence>
<protein>
    <submittedName>
        <fullName evidence="7">Uncharacterized protein</fullName>
    </submittedName>
</protein>
<dbReference type="InterPro" id="IPR019347">
    <property type="entry name" value="Axonemal_dynein_light_chain"/>
</dbReference>
<dbReference type="GO" id="GO:0097546">
    <property type="term" value="C:ciliary base"/>
    <property type="evidence" value="ECO:0007669"/>
    <property type="project" value="TreeGrafter"/>
</dbReference>
<name>A0A7R9GJ96_9CRUS</name>
<reference evidence="7" key="1">
    <citation type="submission" date="2020-11" db="EMBL/GenBank/DDBJ databases">
        <authorList>
            <person name="Tran Van P."/>
        </authorList>
    </citation>
    <scope>NUCLEOTIDE SEQUENCE</scope>
</reference>
<feature type="coiled-coil region" evidence="5">
    <location>
        <begin position="292"/>
        <end position="369"/>
    </location>
</feature>
<sequence length="371" mass="41298">MDGSEDTGVVSNEEDPGSRSSDGISEPGLRLDREGGPYTSSSGEDDDDDGDEEEDYEEEEEDGGEEETADNTEDSLFENGETQDNVLVDTENNSSADVPRMTSSLALGSLLKYDTPVAVSKATCTGDEVMLSVPPSSVATSNGDMTITEGSAVEQLLSSITGSSGSQQGKQHKGMQQVIDMILPPIVWEQNGQLWMQQVSSKPATRLDVLNLQRLLDMRLEHRQAKETGICPIRRELYTQAFDELIRQATVNCAERGLLLLRARDELKMTLAAYQTLFESSCAFGIRKTLQVPKAREGREELERRVESLEDEKLKLLEECDRLRGQLENAQRLHEEQRAVEADSHKKKIEFYQHKVQQIKNQLEAILAAKK</sequence>
<evidence type="ECO:0000256" key="1">
    <source>
        <dbReference type="ARBA" id="ARBA00023017"/>
    </source>
</evidence>
<dbReference type="EMBL" id="OA885920">
    <property type="protein sequence ID" value="CAD7282475.1"/>
    <property type="molecule type" value="Genomic_DNA"/>
</dbReference>
<keyword evidence="8" id="KW-1185">Reference proteome</keyword>
<feature type="compositionally biased region" description="Acidic residues" evidence="6">
    <location>
        <begin position="43"/>
        <end position="76"/>
    </location>
</feature>
<dbReference type="PANTHER" id="PTHR13183:SF0">
    <property type="entry name" value="AXONEMAL DYNEIN LIGHT INTERMEDIATE POLYPEPTIDE 1"/>
    <property type="match status" value="1"/>
</dbReference>